<evidence type="ECO:0000313" key="2">
    <source>
        <dbReference type="Proteomes" id="UP000216207"/>
    </source>
</evidence>
<gene>
    <name evidence="1" type="ORF">CHH72_21795</name>
</gene>
<dbReference type="EMBL" id="NPCC01000047">
    <property type="protein sequence ID" value="PAE86819.1"/>
    <property type="molecule type" value="Genomic_DNA"/>
</dbReference>
<organism evidence="1 2">
    <name type="scientific">Shouchella clausii</name>
    <name type="common">Alkalihalobacillus clausii</name>
    <dbReference type="NCBI Taxonomy" id="79880"/>
    <lineage>
        <taxon>Bacteria</taxon>
        <taxon>Bacillati</taxon>
        <taxon>Bacillota</taxon>
        <taxon>Bacilli</taxon>
        <taxon>Bacillales</taxon>
        <taxon>Bacillaceae</taxon>
        <taxon>Shouchella</taxon>
    </lineage>
</organism>
<dbReference type="Proteomes" id="UP000216207">
    <property type="component" value="Unassembled WGS sequence"/>
</dbReference>
<sequence length="107" mass="12260">MKEKIAKLTPKNRFIAFVLLPLYQSVMFTIGYLFSFNISGGNGIWSFVGFLLVTFFVCFICNPVFNAFEFDNIYIENGDLTIREKVEKFKGIFIIFTVAPIIMGIYG</sequence>
<dbReference type="AlphaFoldDB" id="A0A268NU79"/>
<protein>
    <submittedName>
        <fullName evidence="1">Uncharacterized protein</fullName>
    </submittedName>
</protein>
<reference evidence="1 2" key="1">
    <citation type="submission" date="2017-07" db="EMBL/GenBank/DDBJ databases">
        <title>Isolation and whole genome analysis of endospore-forming bacteria from heroin.</title>
        <authorList>
            <person name="Kalinowski J."/>
            <person name="Ahrens B."/>
            <person name="Al-Dilaimi A."/>
            <person name="Winkler A."/>
            <person name="Wibberg D."/>
            <person name="Schleenbecker U."/>
            <person name="Ruckert C."/>
            <person name="Wolfel R."/>
            <person name="Grass G."/>
        </authorList>
    </citation>
    <scope>NUCLEOTIDE SEQUENCE [LARGE SCALE GENOMIC DNA]</scope>
    <source>
        <strain evidence="1 2">7539</strain>
    </source>
</reference>
<comment type="caution">
    <text evidence="1">The sequence shown here is derived from an EMBL/GenBank/DDBJ whole genome shotgun (WGS) entry which is preliminary data.</text>
</comment>
<proteinExistence type="predicted"/>
<evidence type="ECO:0000313" key="1">
    <source>
        <dbReference type="EMBL" id="PAE86819.1"/>
    </source>
</evidence>
<name>A0A268NU79_SHOCL</name>
<accession>A0A268NU79</accession>
<dbReference type="RefSeq" id="WP_035202829.1">
    <property type="nucleotide sequence ID" value="NZ_BOQS01000001.1"/>
</dbReference>